<reference evidence="1" key="1">
    <citation type="journal article" date="2021" name="Microb. Physiol.">
        <title>Proteogenomic Insights into the Physiology of Marine, Sulfate-Reducing, Filamentous Desulfonema limicola and Desulfonema magnum.</title>
        <authorList>
            <person name="Schnaars V."/>
            <person name="Wohlbrand L."/>
            <person name="Scheve S."/>
            <person name="Hinrichs C."/>
            <person name="Reinhardt R."/>
            <person name="Rabus R."/>
        </authorList>
    </citation>
    <scope>NUCLEOTIDE SEQUENCE</scope>
    <source>
        <strain evidence="1">4be13</strain>
    </source>
</reference>
<proteinExistence type="predicted"/>
<organism evidence="1 2">
    <name type="scientific">Desulfonema magnum</name>
    <dbReference type="NCBI Taxonomy" id="45655"/>
    <lineage>
        <taxon>Bacteria</taxon>
        <taxon>Pseudomonadati</taxon>
        <taxon>Thermodesulfobacteriota</taxon>
        <taxon>Desulfobacteria</taxon>
        <taxon>Desulfobacterales</taxon>
        <taxon>Desulfococcaceae</taxon>
        <taxon>Desulfonema</taxon>
    </lineage>
</organism>
<name>A0A975GQS3_9BACT</name>
<evidence type="ECO:0000313" key="2">
    <source>
        <dbReference type="Proteomes" id="UP000663722"/>
    </source>
</evidence>
<sequence length="40" mass="4880">MSMKIFRSDDTHTIFKKEHTRYILSENHLRDFLKNKIPGM</sequence>
<protein>
    <submittedName>
        <fullName evidence="1">Uncharacterized protein</fullName>
    </submittedName>
</protein>
<accession>A0A975GQS3</accession>
<dbReference type="Proteomes" id="UP000663722">
    <property type="component" value="Chromosome"/>
</dbReference>
<dbReference type="AlphaFoldDB" id="A0A975GQS3"/>
<dbReference type="EMBL" id="CP061800">
    <property type="protein sequence ID" value="QTA90162.1"/>
    <property type="molecule type" value="Genomic_DNA"/>
</dbReference>
<keyword evidence="2" id="KW-1185">Reference proteome</keyword>
<evidence type="ECO:0000313" key="1">
    <source>
        <dbReference type="EMBL" id="QTA90162.1"/>
    </source>
</evidence>
<dbReference type="KEGG" id="dmm:dnm_062230"/>
<gene>
    <name evidence="1" type="ORF">dnm_062230</name>
</gene>